<evidence type="ECO:0000313" key="17">
    <source>
        <dbReference type="Proteomes" id="UP000015101"/>
    </source>
</evidence>
<comment type="cofactor">
    <cofactor evidence="1">
        <name>Mn(2+)</name>
        <dbReference type="ChEBI" id="CHEBI:29035"/>
    </cofactor>
</comment>
<evidence type="ECO:0000313" key="16">
    <source>
        <dbReference type="EnsemblMetazoa" id="HelroP185863"/>
    </source>
</evidence>
<keyword evidence="8" id="KW-0378">Hydrolase</keyword>
<dbReference type="RefSeq" id="XP_009023643.1">
    <property type="nucleotide sequence ID" value="XM_009025395.1"/>
</dbReference>
<dbReference type="PANTHER" id="PTHR12849:SF0">
    <property type="entry name" value="LARIAT DEBRANCHING ENZYME"/>
    <property type="match status" value="1"/>
</dbReference>
<dbReference type="InterPro" id="IPR007708">
    <property type="entry name" value="DBR1_C"/>
</dbReference>
<dbReference type="EMBL" id="AMQM01005962">
    <property type="status" value="NOT_ANNOTATED_CDS"/>
    <property type="molecule type" value="Genomic_DNA"/>
</dbReference>
<evidence type="ECO:0000256" key="8">
    <source>
        <dbReference type="ARBA" id="ARBA00022801"/>
    </source>
</evidence>
<dbReference type="InterPro" id="IPR029052">
    <property type="entry name" value="Metallo-depent_PP-like"/>
</dbReference>
<reference evidence="15 17" key="2">
    <citation type="journal article" date="2013" name="Nature">
        <title>Insights into bilaterian evolution from three spiralian genomes.</title>
        <authorList>
            <person name="Simakov O."/>
            <person name="Marletaz F."/>
            <person name="Cho S.J."/>
            <person name="Edsinger-Gonzales E."/>
            <person name="Havlak P."/>
            <person name="Hellsten U."/>
            <person name="Kuo D.H."/>
            <person name="Larsson T."/>
            <person name="Lv J."/>
            <person name="Arendt D."/>
            <person name="Savage R."/>
            <person name="Osoegawa K."/>
            <person name="de Jong P."/>
            <person name="Grimwood J."/>
            <person name="Chapman J.A."/>
            <person name="Shapiro H."/>
            <person name="Aerts A."/>
            <person name="Otillar R.P."/>
            <person name="Terry A.Y."/>
            <person name="Boore J.L."/>
            <person name="Grigoriev I.V."/>
            <person name="Lindberg D.R."/>
            <person name="Seaver E.C."/>
            <person name="Weisblat D.A."/>
            <person name="Putnam N.H."/>
            <person name="Rokhsar D.S."/>
        </authorList>
    </citation>
    <scope>NUCLEOTIDE SEQUENCE</scope>
</reference>
<evidence type="ECO:0000256" key="11">
    <source>
        <dbReference type="ARBA" id="ARBA00023211"/>
    </source>
</evidence>
<dbReference type="KEGG" id="hro:HELRODRAFT_185863"/>
<evidence type="ECO:0000256" key="5">
    <source>
        <dbReference type="ARBA" id="ARBA00006045"/>
    </source>
</evidence>
<comment type="cofactor">
    <cofactor evidence="3">
        <name>Fe(2+)</name>
        <dbReference type="ChEBI" id="CHEBI:29033"/>
    </cofactor>
</comment>
<evidence type="ECO:0000313" key="15">
    <source>
        <dbReference type="EMBL" id="ESN98308.1"/>
    </source>
</evidence>
<feature type="compositionally biased region" description="Polar residues" evidence="13">
    <location>
        <begin position="437"/>
        <end position="447"/>
    </location>
</feature>
<dbReference type="EnsemblMetazoa" id="HelroT185863">
    <property type="protein sequence ID" value="HelroP185863"/>
    <property type="gene ID" value="HelroG185863"/>
</dbReference>
<name>T1FND3_HELRO</name>
<proteinExistence type="inferred from homology"/>
<dbReference type="EMBL" id="KB097182">
    <property type="protein sequence ID" value="ESN98308.1"/>
    <property type="molecule type" value="Genomic_DNA"/>
</dbReference>
<dbReference type="FunCoup" id="T1FND3">
    <property type="interactions" value="1705"/>
</dbReference>
<dbReference type="Gene3D" id="3.60.21.10">
    <property type="match status" value="1"/>
</dbReference>
<evidence type="ECO:0000256" key="13">
    <source>
        <dbReference type="SAM" id="MobiDB-lite"/>
    </source>
</evidence>
<evidence type="ECO:0000256" key="10">
    <source>
        <dbReference type="ARBA" id="ARBA00023004"/>
    </source>
</evidence>
<comment type="similarity">
    <text evidence="5">Belongs to the lariat debranching enzyme family.</text>
</comment>
<evidence type="ECO:0000256" key="6">
    <source>
        <dbReference type="ARBA" id="ARBA00022664"/>
    </source>
</evidence>
<dbReference type="OrthoDB" id="407609at2759"/>
<dbReference type="AlphaFoldDB" id="T1FND3"/>
<dbReference type="HOGENOM" id="CLU_005893_0_2_1"/>
<protein>
    <recommendedName>
        <fullName evidence="14">Lariat debranching enzyme C-terminal domain-containing protein</fullName>
    </recommendedName>
</protein>
<dbReference type="FunFam" id="3.60.21.10:FF:000035">
    <property type="entry name" value="Lariat debranching enzyme"/>
    <property type="match status" value="1"/>
</dbReference>
<keyword evidence="10" id="KW-0408">Iron</keyword>
<comment type="subcellular location">
    <subcellularLocation>
        <location evidence="4">Nucleus</location>
    </subcellularLocation>
</comment>
<dbReference type="InterPro" id="IPR004843">
    <property type="entry name" value="Calcineurin-like_PHP"/>
</dbReference>
<dbReference type="GeneID" id="20210330"/>
<evidence type="ECO:0000256" key="2">
    <source>
        <dbReference type="ARBA" id="ARBA00001947"/>
    </source>
</evidence>
<keyword evidence="11" id="KW-0464">Manganese</keyword>
<feature type="region of interest" description="Disordered" evidence="13">
    <location>
        <begin position="482"/>
        <end position="514"/>
    </location>
</feature>
<dbReference type="Pfam" id="PF05011">
    <property type="entry name" value="DBR1"/>
    <property type="match status" value="1"/>
</dbReference>
<dbReference type="SMART" id="SM01124">
    <property type="entry name" value="DBR1"/>
    <property type="match status" value="1"/>
</dbReference>
<evidence type="ECO:0000256" key="7">
    <source>
        <dbReference type="ARBA" id="ARBA00022723"/>
    </source>
</evidence>
<dbReference type="eggNOG" id="KOG2863">
    <property type="taxonomic scope" value="Eukaryota"/>
</dbReference>
<dbReference type="SUPFAM" id="SSF56300">
    <property type="entry name" value="Metallo-dependent phosphatases"/>
    <property type="match status" value="1"/>
</dbReference>
<evidence type="ECO:0000259" key="14">
    <source>
        <dbReference type="SMART" id="SM01124"/>
    </source>
</evidence>
<dbReference type="Proteomes" id="UP000015101">
    <property type="component" value="Unassembled WGS sequence"/>
</dbReference>
<sequence>MKIAIEGCCHGELDKIYETVLKCEEKSGIKVDLLLICGDFQAVRNFQDLQTMAVPPKYRQMNSFYKYYSGEAKAPVLTVFIGGNHEASAYLQELPYGGWVAENIYYMGYSGVININGVRIAGLSGIYKDYNFHRGHFEHPPYDEKTLRSCYHIRNIDVFRLKQIRKKIDIFLSHDWPQGIYDYGDVVGLLHEKKYFREEVETGTLGSPVGRELLFKLKPQYWFAAHLHCKFSAVVGHLNEAGLPDGETKFLSLDKCLPHRKFLQIIEVQSSNNDDISISLDAEWMSILKSTNDFFSLSPATCFLPDEASTGRYDFSASESDMKEVAMAFNDDFKVPKDFRPTAPPLLATDRPNERHSHISLLYLNEQTVRLCAKLDLINPYGTFLKNIEDRNRSFSANDSQLSDGFQMSTSNSFLLEKSQNPDEISLDDEDCADGEPNTTGDRSVSSPFNLQKALDVSEKLFSDDKGDTKDDGDDRIVQNESKVRGVRRLSEESDDEGNVNTSGTKPDLSYKSRSLKRRNVAMYSILNSAHENSD</sequence>
<dbReference type="GO" id="GO:0000398">
    <property type="term" value="P:mRNA splicing, via spliceosome"/>
    <property type="evidence" value="ECO:0000318"/>
    <property type="project" value="GO_Central"/>
</dbReference>
<evidence type="ECO:0000256" key="4">
    <source>
        <dbReference type="ARBA" id="ARBA00004123"/>
    </source>
</evidence>
<dbReference type="GO" id="GO:0008419">
    <property type="term" value="F:RNA lariat debranching enzyme activity"/>
    <property type="evidence" value="ECO:0000318"/>
    <property type="project" value="GO_Central"/>
</dbReference>
<dbReference type="InParanoid" id="T1FND3"/>
<evidence type="ECO:0000256" key="3">
    <source>
        <dbReference type="ARBA" id="ARBA00001954"/>
    </source>
</evidence>
<evidence type="ECO:0000256" key="12">
    <source>
        <dbReference type="ARBA" id="ARBA00023242"/>
    </source>
</evidence>
<gene>
    <name evidence="16" type="primary">20210330</name>
    <name evidence="15" type="ORF">HELRODRAFT_185863</name>
</gene>
<organism evidence="16 17">
    <name type="scientific">Helobdella robusta</name>
    <name type="common">Californian leech</name>
    <dbReference type="NCBI Taxonomy" id="6412"/>
    <lineage>
        <taxon>Eukaryota</taxon>
        <taxon>Metazoa</taxon>
        <taxon>Spiralia</taxon>
        <taxon>Lophotrochozoa</taxon>
        <taxon>Annelida</taxon>
        <taxon>Clitellata</taxon>
        <taxon>Hirudinea</taxon>
        <taxon>Rhynchobdellida</taxon>
        <taxon>Glossiphoniidae</taxon>
        <taxon>Helobdella</taxon>
    </lineage>
</organism>
<dbReference type="CTD" id="20210330"/>
<evidence type="ECO:0000256" key="9">
    <source>
        <dbReference type="ARBA" id="ARBA00022833"/>
    </source>
</evidence>
<feature type="region of interest" description="Disordered" evidence="13">
    <location>
        <begin position="424"/>
        <end position="447"/>
    </location>
</feature>
<dbReference type="OMA" id="CARFEVS"/>
<dbReference type="PANTHER" id="PTHR12849">
    <property type="entry name" value="RNA LARIAT DEBRANCHING ENZYME"/>
    <property type="match status" value="1"/>
</dbReference>
<keyword evidence="7" id="KW-0479">Metal-binding</keyword>
<accession>T1FND3</accession>
<dbReference type="GO" id="GO:0005634">
    <property type="term" value="C:nucleus"/>
    <property type="evidence" value="ECO:0000318"/>
    <property type="project" value="GO_Central"/>
</dbReference>
<feature type="compositionally biased region" description="Acidic residues" evidence="13">
    <location>
        <begin position="425"/>
        <end position="434"/>
    </location>
</feature>
<dbReference type="InterPro" id="IPR041816">
    <property type="entry name" value="Dbr1_N"/>
</dbReference>
<keyword evidence="9" id="KW-0862">Zinc</keyword>
<keyword evidence="12" id="KW-0539">Nucleus</keyword>
<dbReference type="Pfam" id="PF00149">
    <property type="entry name" value="Metallophos"/>
    <property type="match status" value="1"/>
</dbReference>
<dbReference type="CDD" id="cd00844">
    <property type="entry name" value="MPP_Dbr1_N"/>
    <property type="match status" value="1"/>
</dbReference>
<dbReference type="GO" id="GO:0046872">
    <property type="term" value="F:metal ion binding"/>
    <property type="evidence" value="ECO:0007669"/>
    <property type="project" value="UniProtKB-KW"/>
</dbReference>
<dbReference type="EMBL" id="AMQM01005963">
    <property type="status" value="NOT_ANNOTATED_CDS"/>
    <property type="molecule type" value="Genomic_DNA"/>
</dbReference>
<dbReference type="STRING" id="6412.T1FND3"/>
<evidence type="ECO:0000256" key="1">
    <source>
        <dbReference type="ARBA" id="ARBA00001936"/>
    </source>
</evidence>
<feature type="compositionally biased region" description="Basic and acidic residues" evidence="13">
    <location>
        <begin position="482"/>
        <end position="492"/>
    </location>
</feature>
<reference evidence="17" key="1">
    <citation type="submission" date="2012-12" db="EMBL/GenBank/DDBJ databases">
        <authorList>
            <person name="Hellsten U."/>
            <person name="Grimwood J."/>
            <person name="Chapman J.A."/>
            <person name="Shapiro H."/>
            <person name="Aerts A."/>
            <person name="Otillar R.P."/>
            <person name="Terry A.Y."/>
            <person name="Boore J.L."/>
            <person name="Simakov O."/>
            <person name="Marletaz F."/>
            <person name="Cho S.-J."/>
            <person name="Edsinger-Gonzales E."/>
            <person name="Havlak P."/>
            <person name="Kuo D.-H."/>
            <person name="Larsson T."/>
            <person name="Lv J."/>
            <person name="Arendt D."/>
            <person name="Savage R."/>
            <person name="Osoegawa K."/>
            <person name="de Jong P."/>
            <person name="Lindberg D.R."/>
            <person name="Seaver E.C."/>
            <person name="Weisblat D.A."/>
            <person name="Putnam N.H."/>
            <person name="Grigoriev I.V."/>
            <person name="Rokhsar D.S."/>
        </authorList>
    </citation>
    <scope>NUCLEOTIDE SEQUENCE</scope>
</reference>
<keyword evidence="17" id="KW-1185">Reference proteome</keyword>
<feature type="domain" description="Lariat debranching enzyme C-terminal" evidence="14">
    <location>
        <begin position="238"/>
        <end position="381"/>
    </location>
</feature>
<comment type="cofactor">
    <cofactor evidence="2">
        <name>Zn(2+)</name>
        <dbReference type="ChEBI" id="CHEBI:29105"/>
    </cofactor>
</comment>
<reference evidence="16" key="3">
    <citation type="submission" date="2015-06" db="UniProtKB">
        <authorList>
            <consortium name="EnsemblMetazoa"/>
        </authorList>
    </citation>
    <scope>IDENTIFICATION</scope>
</reference>
<keyword evidence="6" id="KW-0507">mRNA processing</keyword>